<dbReference type="InterPro" id="IPR030678">
    <property type="entry name" value="Peptide/Ni-bd"/>
</dbReference>
<dbReference type="PIRSF" id="PIRSF002741">
    <property type="entry name" value="MppA"/>
    <property type="match status" value="1"/>
</dbReference>
<dbReference type="InterPro" id="IPR039424">
    <property type="entry name" value="SBP_5"/>
</dbReference>
<comment type="caution">
    <text evidence="2">The sequence shown here is derived from an EMBL/GenBank/DDBJ whole genome shotgun (WGS) entry which is preliminary data.</text>
</comment>
<dbReference type="GO" id="GO:0042597">
    <property type="term" value="C:periplasmic space"/>
    <property type="evidence" value="ECO:0007669"/>
    <property type="project" value="UniProtKB-ARBA"/>
</dbReference>
<sequence length="619" mass="70970">MKKVFIVLMVTLMGIFAFTQVKNPDLIFDATIGEPDTLDPHHLQDSASSEVIINVYDFLIAYDGESLSKFVPMLSTVVPSVENGYLRDGGTTYVFPIREGVKFHNGNDLTPEDVEYSFERGLLYDPPGGPMWRLFEAMFGVTSIRTLVEEYVGASWDTIFDDDMNPTTPEYEEALANFYYDVIDPAVEVHGNEVHFHLVRPWAPFLNLIASSWGYNGAILDKEYSIELGIWDGNAEGWWKYHGWRKEQSPYADHTMGTGPYKLVEWDHAQQRVTLERNDDYWRGPAPIRRVVIQGIDEWSTRRAMLEAGDADIVDVPAQYLDVVKQMEGITVLEGLPINQIDYLDFTWQVNPESPYIGSGQLDGNGIPPDFFADRDVRLGFAHAFDYEGMINEVLNGLGQRVPTALPRGFLGFDETLPLYEFDLQKAEDYFKRAYNGRLWQTGFKMSILYNIGNDVRRVAGEILRDNLAKMNPRFQVEVRGVQWPTYLDERENRMLPAYSLGWLGGGVPDPHYFISPFYHSEGNLGGMRGDNYAEFASLPRPEFGGRSLNKMIEDASLESDPVKREQMYIDIQEFVYEYAIILPFHQPQELKVYRSWLKGYIHNPSMSGDYYYNYTKAE</sequence>
<dbReference type="AlphaFoldDB" id="A0A2K1PBD5"/>
<evidence type="ECO:0000259" key="1">
    <source>
        <dbReference type="Pfam" id="PF00496"/>
    </source>
</evidence>
<dbReference type="Gene3D" id="3.10.105.10">
    <property type="entry name" value="Dipeptide-binding Protein, Domain 3"/>
    <property type="match status" value="1"/>
</dbReference>
<dbReference type="SUPFAM" id="SSF53850">
    <property type="entry name" value="Periplasmic binding protein-like II"/>
    <property type="match status" value="1"/>
</dbReference>
<dbReference type="PANTHER" id="PTHR30290:SF34">
    <property type="entry name" value="ABC TRANSPORTER, PERIPLASMIC OLIGO-PEPTIDE BINDING PROTEIN, PUTATIVE-RELATED"/>
    <property type="match status" value="1"/>
</dbReference>
<evidence type="ECO:0000313" key="3">
    <source>
        <dbReference type="Proteomes" id="UP000236604"/>
    </source>
</evidence>
<gene>
    <name evidence="2" type="ORF">X927_03700</name>
</gene>
<keyword evidence="3" id="KW-1185">Reference proteome</keyword>
<dbReference type="GO" id="GO:0015833">
    <property type="term" value="P:peptide transport"/>
    <property type="evidence" value="ECO:0007669"/>
    <property type="project" value="TreeGrafter"/>
</dbReference>
<proteinExistence type="predicted"/>
<dbReference type="EMBL" id="AZRN01000012">
    <property type="protein sequence ID" value="PNS00111.1"/>
    <property type="molecule type" value="Genomic_DNA"/>
</dbReference>
<dbReference type="Gene3D" id="3.40.190.10">
    <property type="entry name" value="Periplasmic binding protein-like II"/>
    <property type="match status" value="1"/>
</dbReference>
<dbReference type="Pfam" id="PF00496">
    <property type="entry name" value="SBP_bac_5"/>
    <property type="match status" value="1"/>
</dbReference>
<reference evidence="2 3" key="1">
    <citation type="submission" date="2013-12" db="EMBL/GenBank/DDBJ databases">
        <title>Comparative genomics of Petrotoga isolates.</title>
        <authorList>
            <person name="Nesbo C.L."/>
            <person name="Charchuk R."/>
            <person name="Chow K."/>
        </authorList>
    </citation>
    <scope>NUCLEOTIDE SEQUENCE [LARGE SCALE GENOMIC DNA]</scope>
    <source>
        <strain evidence="2 3">DSM 14811</strain>
    </source>
</reference>
<accession>A0A2K1PBD5</accession>
<dbReference type="Proteomes" id="UP000236604">
    <property type="component" value="Unassembled WGS sequence"/>
</dbReference>
<dbReference type="PANTHER" id="PTHR30290">
    <property type="entry name" value="PERIPLASMIC BINDING COMPONENT OF ABC TRANSPORTER"/>
    <property type="match status" value="1"/>
</dbReference>
<dbReference type="InterPro" id="IPR000914">
    <property type="entry name" value="SBP_5_dom"/>
</dbReference>
<feature type="domain" description="Solute-binding protein family 5" evidence="1">
    <location>
        <begin position="86"/>
        <end position="524"/>
    </location>
</feature>
<name>A0A2K1PBD5_9BACT</name>
<dbReference type="CDD" id="cd08512">
    <property type="entry name" value="PBP2_NikA_DppA_OppA_like_7"/>
    <property type="match status" value="1"/>
</dbReference>
<evidence type="ECO:0000313" key="2">
    <source>
        <dbReference type="EMBL" id="PNS00111.1"/>
    </source>
</evidence>
<dbReference type="RefSeq" id="WP_103076730.1">
    <property type="nucleotide sequence ID" value="NZ_AZRN01000012.1"/>
</dbReference>
<organism evidence="2 3">
    <name type="scientific">Petrotoga mexicana DSM 14811</name>
    <dbReference type="NCBI Taxonomy" id="1122954"/>
    <lineage>
        <taxon>Bacteria</taxon>
        <taxon>Thermotogati</taxon>
        <taxon>Thermotogota</taxon>
        <taxon>Thermotogae</taxon>
        <taxon>Petrotogales</taxon>
        <taxon>Petrotogaceae</taxon>
        <taxon>Petrotoga</taxon>
    </lineage>
</organism>
<dbReference type="GO" id="GO:0043190">
    <property type="term" value="C:ATP-binding cassette (ABC) transporter complex"/>
    <property type="evidence" value="ECO:0007669"/>
    <property type="project" value="InterPro"/>
</dbReference>
<dbReference type="Gene3D" id="3.90.76.10">
    <property type="entry name" value="Dipeptide-binding Protein, Domain 1"/>
    <property type="match status" value="1"/>
</dbReference>
<protein>
    <submittedName>
        <fullName evidence="2">Peptide ABC transporter substrate-binding protein</fullName>
    </submittedName>
</protein>
<dbReference type="GO" id="GO:1904680">
    <property type="term" value="F:peptide transmembrane transporter activity"/>
    <property type="evidence" value="ECO:0007669"/>
    <property type="project" value="TreeGrafter"/>
</dbReference>